<dbReference type="STRING" id="35622.SAMN04489764_0414"/>
<protein>
    <submittedName>
        <fullName evidence="1">Uncharacterized protein</fullName>
    </submittedName>
</protein>
<dbReference type="AlphaFoldDB" id="A0A1H1ABD2"/>
<dbReference type="OrthoDB" id="3535940at2"/>
<dbReference type="Proteomes" id="UP000217103">
    <property type="component" value="Unassembled WGS sequence"/>
</dbReference>
<sequence>MNDTGVATEKLLAELVALGLTEAYEVGDGATVSVWIGLVVTFRDGEFRWREGTATRRHPGSDPVGCAARVARRYHELRANPPAWWEELVVHSEKRGPHRLP</sequence>
<proteinExistence type="predicted"/>
<organism evidence="1 2">
    <name type="scientific">Thermostaphylospora chromogena</name>
    <dbReference type="NCBI Taxonomy" id="35622"/>
    <lineage>
        <taxon>Bacteria</taxon>
        <taxon>Bacillati</taxon>
        <taxon>Actinomycetota</taxon>
        <taxon>Actinomycetes</taxon>
        <taxon>Streptosporangiales</taxon>
        <taxon>Thermomonosporaceae</taxon>
        <taxon>Thermostaphylospora</taxon>
    </lineage>
</organism>
<dbReference type="RefSeq" id="WP_093257313.1">
    <property type="nucleotide sequence ID" value="NZ_FNKK01000002.1"/>
</dbReference>
<evidence type="ECO:0000313" key="2">
    <source>
        <dbReference type="Proteomes" id="UP000217103"/>
    </source>
</evidence>
<reference evidence="1 2" key="1">
    <citation type="submission" date="2016-10" db="EMBL/GenBank/DDBJ databases">
        <authorList>
            <person name="de Groot N.N."/>
        </authorList>
    </citation>
    <scope>NUCLEOTIDE SEQUENCE [LARGE SCALE GENOMIC DNA]</scope>
    <source>
        <strain evidence="1 2">DSM 43794</strain>
    </source>
</reference>
<gene>
    <name evidence="1" type="ORF">SAMN04489764_0414</name>
</gene>
<accession>A0A1H1ABD2</accession>
<evidence type="ECO:0000313" key="1">
    <source>
        <dbReference type="EMBL" id="SDQ36972.1"/>
    </source>
</evidence>
<dbReference type="EMBL" id="FNKK01000002">
    <property type="protein sequence ID" value="SDQ36972.1"/>
    <property type="molecule type" value="Genomic_DNA"/>
</dbReference>
<keyword evidence="2" id="KW-1185">Reference proteome</keyword>
<name>A0A1H1ABD2_9ACTN</name>